<organism evidence="14 15">
    <name type="scientific">Conger conger</name>
    <name type="common">Conger eel</name>
    <name type="synonym">Muraena conger</name>
    <dbReference type="NCBI Taxonomy" id="82655"/>
    <lineage>
        <taxon>Eukaryota</taxon>
        <taxon>Metazoa</taxon>
        <taxon>Chordata</taxon>
        <taxon>Craniata</taxon>
        <taxon>Vertebrata</taxon>
        <taxon>Euteleostomi</taxon>
        <taxon>Actinopterygii</taxon>
        <taxon>Neopterygii</taxon>
        <taxon>Teleostei</taxon>
        <taxon>Anguilliformes</taxon>
        <taxon>Congridae</taxon>
        <taxon>Conger</taxon>
    </lineage>
</organism>
<dbReference type="AlphaFoldDB" id="A0A9Q1I9G2"/>
<evidence type="ECO:0000256" key="11">
    <source>
        <dbReference type="SAM" id="MobiDB-lite"/>
    </source>
</evidence>
<dbReference type="GO" id="GO:0043023">
    <property type="term" value="F:ribosomal large subunit binding"/>
    <property type="evidence" value="ECO:0007669"/>
    <property type="project" value="TreeGrafter"/>
</dbReference>
<feature type="coiled-coil region" evidence="10">
    <location>
        <begin position="297"/>
        <end position="341"/>
    </location>
</feature>
<evidence type="ECO:0000256" key="4">
    <source>
        <dbReference type="ARBA" id="ARBA00022490"/>
    </source>
</evidence>
<feature type="compositionally biased region" description="Basic and acidic residues" evidence="11">
    <location>
        <begin position="717"/>
        <end position="729"/>
    </location>
</feature>
<feature type="compositionally biased region" description="Basic and acidic residues" evidence="11">
    <location>
        <begin position="740"/>
        <end position="758"/>
    </location>
</feature>
<evidence type="ECO:0000256" key="1">
    <source>
        <dbReference type="ARBA" id="ARBA00004123"/>
    </source>
</evidence>
<evidence type="ECO:0000256" key="10">
    <source>
        <dbReference type="SAM" id="Coils"/>
    </source>
</evidence>
<dbReference type="PANTHER" id="PTHR15239:SF6">
    <property type="entry name" value="RIBOSOME QUALITY CONTROL COMPLEX SUBUNIT NEMF"/>
    <property type="match status" value="1"/>
</dbReference>
<reference evidence="14" key="1">
    <citation type="journal article" date="2023" name="Science">
        <title>Genome structures resolve the early diversification of teleost fishes.</title>
        <authorList>
            <person name="Parey E."/>
            <person name="Louis A."/>
            <person name="Montfort J."/>
            <person name="Bouchez O."/>
            <person name="Roques C."/>
            <person name="Iampietro C."/>
            <person name="Lluch J."/>
            <person name="Castinel A."/>
            <person name="Donnadieu C."/>
            <person name="Desvignes T."/>
            <person name="Floi Bucao C."/>
            <person name="Jouanno E."/>
            <person name="Wen M."/>
            <person name="Mejri S."/>
            <person name="Dirks R."/>
            <person name="Jansen H."/>
            <person name="Henkel C."/>
            <person name="Chen W.J."/>
            <person name="Zahm M."/>
            <person name="Cabau C."/>
            <person name="Klopp C."/>
            <person name="Thompson A.W."/>
            <person name="Robinson-Rechavi M."/>
            <person name="Braasch I."/>
            <person name="Lecointre G."/>
            <person name="Bobe J."/>
            <person name="Postlethwait J.H."/>
            <person name="Berthelot C."/>
            <person name="Roest Crollius H."/>
            <person name="Guiguen Y."/>
        </authorList>
    </citation>
    <scope>NUCLEOTIDE SEQUENCE</scope>
    <source>
        <strain evidence="14">Concon-B</strain>
    </source>
</reference>
<evidence type="ECO:0000256" key="8">
    <source>
        <dbReference type="ARBA" id="ARBA00071447"/>
    </source>
</evidence>
<feature type="domain" description="NFACT RNA-binding" evidence="12">
    <location>
        <begin position="530"/>
        <end position="640"/>
    </location>
</feature>
<comment type="subunit">
    <text evidence="7">Component of the ribosome quality control complex (RQC), composed of the E3 ubiquitin ligase LTN1, TCF25 and NEMF associated with the 60S ribosomal subunit. The complex probably also contains VCP/p97 and its ubiquitin-binding cofactors. Interacts (via its N-terminus) with XPO1.</text>
</comment>
<dbReference type="GO" id="GO:0140708">
    <property type="term" value="P:CAT tailing"/>
    <property type="evidence" value="ECO:0007669"/>
    <property type="project" value="UniProtKB-ARBA"/>
</dbReference>
<feature type="compositionally biased region" description="Acidic residues" evidence="11">
    <location>
        <begin position="730"/>
        <end position="739"/>
    </location>
</feature>
<sequence length="1097" mass="123607">MKGRFNTVDIRAVIAEINANFLGMRVNNIYDIDNKTYLIRLQKPDTKAVLLLESGIRIHSTEFEWPKNMMPSGFAMKCRKHLKSRRMVMVKQLGADRIVDIQFGSDEAAYHLIIELYDRGNIVLTDHEYMILNLLRFRTAEAEDVKIAVRERYPVESARTPEPLISLERLTEILSSGTKGEQVKRILNPHLPYGATLIEHCLMEVGLSGFVKLDSQFDIAQDAQKVLKALEKAEEYMEKTANFSGKGYIIQKCEKKPSLAPDKPPEELLTYEEFHPFLFAQHAKSPFVEFESFDKAMDEFYSKMESQKIDVKALQQEKQAMKKLDNVKKDHMQRLEALHQAQEVDRLKGELVEMNLAMVDRALQVVRSALANQVDWTEIGLIVKEAQAAGDPVACAIKELKLQTNHITMLLRNPYIGSDEEAEEEQEEPEEPDENEGQKGKKKKNKNKVQKTKAQKNKPMLVDVDLSLSAYANAKKYYDHKRNAAKKEQKTVEAAHKAFKSAEKKTKQTLKEVQTVTTIQKARKIYWFEKFLWFISSENYLIIAGRDQQQNEMIVKRYLRTGDIYVHADLHGATSCVIKNPTGEAIPPRTLTEAGTMAVCYSAAWDAKVITSAWWVHHHQVSKTAPTGEYLTTGSFMIRGKKNFLPPSYLMMGFGFLFKVDEQCVWRHRDERKVKTVEEDMESVTSSTADLLVDGEELIGEDSSNEGEEDDAGEQGEEGKGEGAVKDEPAAEDAEEMEEEGKGQDSKENVLKESKEAEHSEEESDHEELPEGEGEEEEEEDGEEGEEGEEEISFPDTTIPLSHLQSSRGLQSASSGFKQQSSNQSEVDVDLLGRKHLTAKQRRDMKKKKKPQDGSEDQEDTESKGEESVAANQDKKNTAKGGESQQPLKRGQKNKMKKIKDKYKDQDEEDRELRMKLLGSAGSNKEEKVKKGKKGKGKEDPAVRRGPQKPAPKPRPQGSAVKGPESQAAEEVPAGEQEQDEKEADDPEQDNPGAEEGENLLVSLTGQPHSEDLLLFAVPVCAPYTALTNYKHKVKLTPGTQKKGKAARTAVFSFMKSRESTAREKDLFRSVKDTDLSRNIPGKVKVSAPNLLAAKKK</sequence>
<feature type="compositionally biased region" description="Acidic residues" evidence="11">
    <location>
        <begin position="977"/>
        <end position="998"/>
    </location>
</feature>
<dbReference type="GO" id="GO:1990112">
    <property type="term" value="C:RQC complex"/>
    <property type="evidence" value="ECO:0007669"/>
    <property type="project" value="TreeGrafter"/>
</dbReference>
<comment type="subcellular location">
    <subcellularLocation>
        <location evidence="2">Cytoplasm</location>
    </subcellularLocation>
    <subcellularLocation>
        <location evidence="1">Nucleus</location>
    </subcellularLocation>
</comment>
<dbReference type="GO" id="GO:0005737">
    <property type="term" value="C:cytoplasm"/>
    <property type="evidence" value="ECO:0007669"/>
    <property type="project" value="UniProtKB-SubCell"/>
</dbReference>
<evidence type="ECO:0000256" key="7">
    <source>
        <dbReference type="ARBA" id="ARBA00062982"/>
    </source>
</evidence>
<feature type="compositionally biased region" description="Polar residues" evidence="11">
    <location>
        <begin position="795"/>
        <end position="826"/>
    </location>
</feature>
<evidence type="ECO:0000313" key="14">
    <source>
        <dbReference type="EMBL" id="KAJ8288778.1"/>
    </source>
</evidence>
<dbReference type="InterPro" id="IPR051608">
    <property type="entry name" value="RQC_Subunit_NEMF"/>
</dbReference>
<dbReference type="InterPro" id="IPR021846">
    <property type="entry name" value="NFACT-C"/>
</dbReference>
<keyword evidence="6" id="KW-0539">Nucleus</keyword>
<feature type="compositionally biased region" description="Acidic residues" evidence="11">
    <location>
        <begin position="759"/>
        <end position="793"/>
    </location>
</feature>
<keyword evidence="5 10" id="KW-0175">Coiled coil</keyword>
<gene>
    <name evidence="14" type="ORF">COCON_G00014370</name>
</gene>
<dbReference type="OrthoDB" id="207084at2759"/>
<feature type="compositionally biased region" description="Basic and acidic residues" evidence="11">
    <location>
        <begin position="861"/>
        <end position="877"/>
    </location>
</feature>
<dbReference type="GO" id="GO:0005634">
    <property type="term" value="C:nucleus"/>
    <property type="evidence" value="ECO:0007669"/>
    <property type="project" value="UniProtKB-SubCell"/>
</dbReference>
<dbReference type="PANTHER" id="PTHR15239">
    <property type="entry name" value="NUCLEAR EXPORT MEDIATOR FACTOR NEMF"/>
    <property type="match status" value="1"/>
</dbReference>
<feature type="domain" description="NFACT protein C-terminal" evidence="13">
    <location>
        <begin position="997"/>
        <end position="1087"/>
    </location>
</feature>
<feature type="compositionally biased region" description="Basic residues" evidence="11">
    <location>
        <begin position="440"/>
        <end position="455"/>
    </location>
</feature>
<proteinExistence type="inferred from homology"/>
<accession>A0A9Q1I9G2</accession>
<keyword evidence="15" id="KW-1185">Reference proteome</keyword>
<dbReference type="Gene3D" id="2.30.310.10">
    <property type="entry name" value="ibrinogen binding protein from staphylococcus aureus domain"/>
    <property type="match status" value="1"/>
</dbReference>
<dbReference type="Pfam" id="PF05833">
    <property type="entry name" value="NFACT_N"/>
    <property type="match status" value="1"/>
</dbReference>
<dbReference type="GO" id="GO:0000049">
    <property type="term" value="F:tRNA binding"/>
    <property type="evidence" value="ECO:0007669"/>
    <property type="project" value="TreeGrafter"/>
</dbReference>
<feature type="compositionally biased region" description="Basic residues" evidence="11">
    <location>
        <begin position="890"/>
        <end position="901"/>
    </location>
</feature>
<dbReference type="FunFam" id="2.30.310.10:FF:000001">
    <property type="entry name" value="Nuclear export mediator factor Nemf"/>
    <property type="match status" value="1"/>
</dbReference>
<evidence type="ECO:0000256" key="9">
    <source>
        <dbReference type="ARBA" id="ARBA00076869"/>
    </source>
</evidence>
<name>A0A9Q1I9G2_CONCO</name>
<evidence type="ECO:0000259" key="13">
    <source>
        <dbReference type="Pfam" id="PF11923"/>
    </source>
</evidence>
<evidence type="ECO:0000259" key="12">
    <source>
        <dbReference type="Pfam" id="PF05670"/>
    </source>
</evidence>
<dbReference type="InterPro" id="IPR008532">
    <property type="entry name" value="NFACT_RNA-bd"/>
</dbReference>
<protein>
    <recommendedName>
        <fullName evidence="8">Ribosome quality control complex subunit NEMF</fullName>
    </recommendedName>
    <alternativeName>
        <fullName evidence="9">Nuclear export mediator factor</fullName>
    </alternativeName>
</protein>
<dbReference type="Proteomes" id="UP001152803">
    <property type="component" value="Unassembled WGS sequence"/>
</dbReference>
<dbReference type="EMBL" id="JAFJMO010000001">
    <property type="protein sequence ID" value="KAJ8288778.1"/>
    <property type="molecule type" value="Genomic_DNA"/>
</dbReference>
<feature type="region of interest" description="Disordered" evidence="11">
    <location>
        <begin position="413"/>
        <end position="455"/>
    </location>
</feature>
<evidence type="ECO:0000256" key="3">
    <source>
        <dbReference type="ARBA" id="ARBA00008318"/>
    </source>
</evidence>
<feature type="compositionally biased region" description="Acidic residues" evidence="11">
    <location>
        <begin position="693"/>
        <end position="716"/>
    </location>
</feature>
<evidence type="ECO:0000256" key="2">
    <source>
        <dbReference type="ARBA" id="ARBA00004496"/>
    </source>
</evidence>
<dbReference type="Pfam" id="PF05670">
    <property type="entry name" value="NFACT-R_1"/>
    <property type="match status" value="1"/>
</dbReference>
<keyword evidence="4" id="KW-0963">Cytoplasm</keyword>
<comment type="similarity">
    <text evidence="3">Belongs to the NEMF family.</text>
</comment>
<evidence type="ECO:0000256" key="5">
    <source>
        <dbReference type="ARBA" id="ARBA00023054"/>
    </source>
</evidence>
<comment type="caution">
    <text evidence="14">The sequence shown here is derived from an EMBL/GenBank/DDBJ whole genome shotgun (WGS) entry which is preliminary data.</text>
</comment>
<dbReference type="Pfam" id="PF11923">
    <property type="entry name" value="NFACT-C"/>
    <property type="match status" value="1"/>
</dbReference>
<feature type="compositionally biased region" description="Basic residues" evidence="11">
    <location>
        <begin position="834"/>
        <end position="850"/>
    </location>
</feature>
<evidence type="ECO:0000256" key="6">
    <source>
        <dbReference type="ARBA" id="ARBA00023242"/>
    </source>
</evidence>
<evidence type="ECO:0000313" key="15">
    <source>
        <dbReference type="Proteomes" id="UP001152803"/>
    </source>
</evidence>
<feature type="compositionally biased region" description="Acidic residues" evidence="11">
    <location>
        <begin position="418"/>
        <end position="435"/>
    </location>
</feature>
<feature type="region of interest" description="Disordered" evidence="11">
    <location>
        <begin position="677"/>
        <end position="1005"/>
    </location>
</feature>